<evidence type="ECO:0000256" key="1">
    <source>
        <dbReference type="SAM" id="SignalP"/>
    </source>
</evidence>
<accession>A0A5Q2QAX2</accession>
<evidence type="ECO:0000313" key="2">
    <source>
        <dbReference type="EMBL" id="QGG80204.1"/>
    </source>
</evidence>
<name>A0A5Q2QAX2_9GAMM</name>
<dbReference type="AlphaFoldDB" id="A0A5Q2QAX2"/>
<gene>
    <name evidence="2" type="ORF">GH975_06290</name>
</gene>
<keyword evidence="3" id="KW-1185">Reference proteome</keyword>
<dbReference type="RefSeq" id="WP_153713708.1">
    <property type="nucleotide sequence ID" value="NZ_CP045871.1"/>
</dbReference>
<proteinExistence type="predicted"/>
<protein>
    <submittedName>
        <fullName evidence="2">Uncharacterized protein</fullName>
    </submittedName>
</protein>
<evidence type="ECO:0000313" key="3">
    <source>
        <dbReference type="Proteomes" id="UP000388235"/>
    </source>
</evidence>
<organism evidence="2 3">
    <name type="scientific">Litorivicinus lipolyticus</name>
    <dbReference type="NCBI Taxonomy" id="418701"/>
    <lineage>
        <taxon>Bacteria</taxon>
        <taxon>Pseudomonadati</taxon>
        <taxon>Pseudomonadota</taxon>
        <taxon>Gammaproteobacteria</taxon>
        <taxon>Oceanospirillales</taxon>
        <taxon>Litorivicinaceae</taxon>
        <taxon>Litorivicinus</taxon>
    </lineage>
</organism>
<sequence length="127" mass="14105">MLKAIANTCLATFIAGAHASDAHFQCTQTAHAQVKPNRVNSYDVEMRLDSNAGRVILKGRAVIMQTLSLPITPRVDPTGRLRFHAQMSDPQVIVSYSDGELSYVDLDYLTRDNRRVISAWIADCRSV</sequence>
<feature type="chain" id="PRO_5024418997" evidence="1">
    <location>
        <begin position="20"/>
        <end position="127"/>
    </location>
</feature>
<feature type="signal peptide" evidence="1">
    <location>
        <begin position="1"/>
        <end position="19"/>
    </location>
</feature>
<dbReference type="EMBL" id="CP045871">
    <property type="protein sequence ID" value="QGG80204.1"/>
    <property type="molecule type" value="Genomic_DNA"/>
</dbReference>
<dbReference type="KEGG" id="llp:GH975_06290"/>
<reference evidence="2 3" key="1">
    <citation type="submission" date="2019-11" db="EMBL/GenBank/DDBJ databases">
        <authorList>
            <person name="Khan S.A."/>
            <person name="Jeon C.O."/>
            <person name="Chun B.H."/>
        </authorList>
    </citation>
    <scope>NUCLEOTIDE SEQUENCE [LARGE SCALE GENOMIC DNA]</scope>
    <source>
        <strain evidence="2 3">IMCC 1097</strain>
    </source>
</reference>
<keyword evidence="1" id="KW-0732">Signal</keyword>
<dbReference type="Proteomes" id="UP000388235">
    <property type="component" value="Chromosome"/>
</dbReference>